<dbReference type="AlphaFoldDB" id="S5AIF6"/>
<sequence length="68" mass="7879">MWKLVKTIQISCIFISIQTSKGSASLKDERQNTNILKRTVEHFLKYLMVLPNFCKKNASIHMLVRAIV</sequence>
<reference evidence="1 2" key="1">
    <citation type="journal article" date="2013" name="Genome Biol. Evol.">
        <title>Genomic Diversity of "Deep Ecotype" Alteromonas macleodii Isolates: Evidence for Pan-Mediterranean Clonal Frames.</title>
        <authorList>
            <person name="Lopez-Perez M."/>
            <person name="Gonzaga A."/>
            <person name="Rodriguez-Valera F."/>
        </authorList>
    </citation>
    <scope>NUCLEOTIDE SEQUENCE [LARGE SCALE GENOMIC DNA]</scope>
    <source>
        <strain evidence="2">'English Channel 615'</strain>
    </source>
</reference>
<dbReference type="EMBL" id="CP004846">
    <property type="protein sequence ID" value="AGP78601.1"/>
    <property type="molecule type" value="Genomic_DNA"/>
</dbReference>
<gene>
    <name evidence="1" type="ORF">I633_13875</name>
</gene>
<accession>S5AIF6</accession>
<evidence type="ECO:0000313" key="1">
    <source>
        <dbReference type="EMBL" id="AGP78601.1"/>
    </source>
</evidence>
<dbReference type="BioCyc" id="AMAC1300253:G12YX-2225-MONOMER"/>
<organism evidence="1 2">
    <name type="scientific">Alteromonas mediterranea 615</name>
    <dbReference type="NCBI Taxonomy" id="1300253"/>
    <lineage>
        <taxon>Bacteria</taxon>
        <taxon>Pseudomonadati</taxon>
        <taxon>Pseudomonadota</taxon>
        <taxon>Gammaproteobacteria</taxon>
        <taxon>Alteromonadales</taxon>
        <taxon>Alteromonadaceae</taxon>
        <taxon>Alteromonas/Salinimonas group</taxon>
        <taxon>Alteromonas</taxon>
    </lineage>
</organism>
<proteinExistence type="predicted"/>
<dbReference type="KEGG" id="amh:I633_13875"/>
<name>S5AIF6_9ALTE</name>
<protein>
    <submittedName>
        <fullName evidence="1">Uncharacterized protein</fullName>
    </submittedName>
</protein>
<evidence type="ECO:0000313" key="2">
    <source>
        <dbReference type="Proteomes" id="UP000014909"/>
    </source>
</evidence>
<dbReference type="HOGENOM" id="CLU_2784742_0_0_6"/>
<dbReference type="Proteomes" id="UP000014909">
    <property type="component" value="Chromosome"/>
</dbReference>